<accession>A0A367JX83</accession>
<evidence type="ECO:0000313" key="2">
    <source>
        <dbReference type="EMBL" id="RCH94540.1"/>
    </source>
</evidence>
<keyword evidence="3" id="KW-1185">Reference proteome</keyword>
<dbReference type="AlphaFoldDB" id="A0A367JX83"/>
<comment type="caution">
    <text evidence="2">The sequence shown here is derived from an EMBL/GenBank/DDBJ whole genome shotgun (WGS) entry which is preliminary data.</text>
</comment>
<protein>
    <submittedName>
        <fullName evidence="2">Uncharacterized protein</fullName>
    </submittedName>
</protein>
<dbReference type="OrthoDB" id="10452567at2759"/>
<gene>
    <name evidence="2" type="ORF">CU097_012281</name>
</gene>
<evidence type="ECO:0000256" key="1">
    <source>
        <dbReference type="SAM" id="MobiDB-lite"/>
    </source>
</evidence>
<dbReference type="Proteomes" id="UP000252139">
    <property type="component" value="Unassembled WGS sequence"/>
</dbReference>
<organism evidence="2 3">
    <name type="scientific">Rhizopus azygosporus</name>
    <name type="common">Rhizopus microsporus var. azygosporus</name>
    <dbReference type="NCBI Taxonomy" id="86630"/>
    <lineage>
        <taxon>Eukaryota</taxon>
        <taxon>Fungi</taxon>
        <taxon>Fungi incertae sedis</taxon>
        <taxon>Mucoromycota</taxon>
        <taxon>Mucoromycotina</taxon>
        <taxon>Mucoromycetes</taxon>
        <taxon>Mucorales</taxon>
        <taxon>Mucorineae</taxon>
        <taxon>Rhizopodaceae</taxon>
        <taxon>Rhizopus</taxon>
    </lineage>
</organism>
<feature type="compositionally biased region" description="Polar residues" evidence="1">
    <location>
        <begin position="56"/>
        <end position="65"/>
    </location>
</feature>
<proteinExistence type="predicted"/>
<reference evidence="2 3" key="1">
    <citation type="journal article" date="2018" name="G3 (Bethesda)">
        <title>Phylogenetic and Phylogenomic Definition of Rhizopus Species.</title>
        <authorList>
            <person name="Gryganskyi A.P."/>
            <person name="Golan J."/>
            <person name="Dolatabadi S."/>
            <person name="Mondo S."/>
            <person name="Robb S."/>
            <person name="Idnurm A."/>
            <person name="Muszewska A."/>
            <person name="Steczkiewicz K."/>
            <person name="Masonjones S."/>
            <person name="Liao H.L."/>
            <person name="Gajdeczka M.T."/>
            <person name="Anike F."/>
            <person name="Vuek A."/>
            <person name="Anishchenko I.M."/>
            <person name="Voigt K."/>
            <person name="de Hoog G.S."/>
            <person name="Smith M.E."/>
            <person name="Heitman J."/>
            <person name="Vilgalys R."/>
            <person name="Stajich J.E."/>
        </authorList>
    </citation>
    <scope>NUCLEOTIDE SEQUENCE [LARGE SCALE GENOMIC DNA]</scope>
    <source>
        <strain evidence="2 3">CBS 357.93</strain>
    </source>
</reference>
<dbReference type="EMBL" id="PJQL01000567">
    <property type="protein sequence ID" value="RCH94540.1"/>
    <property type="molecule type" value="Genomic_DNA"/>
</dbReference>
<evidence type="ECO:0000313" key="3">
    <source>
        <dbReference type="Proteomes" id="UP000252139"/>
    </source>
</evidence>
<feature type="compositionally biased region" description="Low complexity" evidence="1">
    <location>
        <begin position="45"/>
        <end position="54"/>
    </location>
</feature>
<sequence>MCFNSVWTESKGAKFRSFFDLIAIKDVSNSHGLEFTHNEISPVASSASSSARRSVTPFTGNLNSETKAHQDNIHFLQTELKSALKERKDYLLQNNINEEKKKWIHKRAKPLQQQEIEHNH</sequence>
<name>A0A367JX83_RHIAZ</name>
<feature type="region of interest" description="Disordered" evidence="1">
    <location>
        <begin position="45"/>
        <end position="65"/>
    </location>
</feature>